<dbReference type="InterPro" id="IPR013106">
    <property type="entry name" value="Ig_V-set"/>
</dbReference>
<dbReference type="SMART" id="SM00409">
    <property type="entry name" value="IG"/>
    <property type="match status" value="1"/>
</dbReference>
<keyword evidence="1" id="KW-0812">Transmembrane</keyword>
<evidence type="ECO:0000256" key="1">
    <source>
        <dbReference type="SAM" id="Phobius"/>
    </source>
</evidence>
<evidence type="ECO:0000259" key="3">
    <source>
        <dbReference type="PROSITE" id="PS50835"/>
    </source>
</evidence>
<comment type="caution">
    <text evidence="4">The sequence shown here is derived from an EMBL/GenBank/DDBJ whole genome shotgun (WGS) entry which is preliminary data.</text>
</comment>
<dbReference type="InterPro" id="IPR013783">
    <property type="entry name" value="Ig-like_fold"/>
</dbReference>
<reference evidence="4 5" key="1">
    <citation type="submission" date="2023-09" db="EMBL/GenBank/DDBJ databases">
        <authorList>
            <person name="Wang M."/>
        </authorList>
    </citation>
    <scope>NUCLEOTIDE SEQUENCE [LARGE SCALE GENOMIC DNA]</scope>
    <source>
        <strain evidence="4">GT-2023</strain>
        <tissue evidence="4">Liver</tissue>
    </source>
</reference>
<feature type="signal peptide" evidence="2">
    <location>
        <begin position="1"/>
        <end position="19"/>
    </location>
</feature>
<dbReference type="InterPro" id="IPR007110">
    <property type="entry name" value="Ig-like_dom"/>
</dbReference>
<dbReference type="InterPro" id="IPR036179">
    <property type="entry name" value="Ig-like_dom_sf"/>
</dbReference>
<sequence>MNIIQLHIFLLMWSQVTESLKNIAVSLGADVIISCDLDIKEIYWYKQKLPDPPVLILRTYDRISEAAKYENSTFKDKYLVKTNSSLFIRNISIDELGVYYCAKTSEPQKLDNGTKIYISDCVHKNQTSESNESEPNDASQQQIPWRNLTIASALLNVLLIIALMGLGKSYLRQEDLKKVQGILKVPHQHNARLIHSMLKLNFPCTPVKTGLARSRASTLFYNQ</sequence>
<organism evidence="4 5">
    <name type="scientific">Cirrhinus molitorella</name>
    <name type="common">mud carp</name>
    <dbReference type="NCBI Taxonomy" id="172907"/>
    <lineage>
        <taxon>Eukaryota</taxon>
        <taxon>Metazoa</taxon>
        <taxon>Chordata</taxon>
        <taxon>Craniata</taxon>
        <taxon>Vertebrata</taxon>
        <taxon>Euteleostomi</taxon>
        <taxon>Actinopterygii</taxon>
        <taxon>Neopterygii</taxon>
        <taxon>Teleostei</taxon>
        <taxon>Ostariophysi</taxon>
        <taxon>Cypriniformes</taxon>
        <taxon>Cyprinidae</taxon>
        <taxon>Labeoninae</taxon>
        <taxon>Labeonini</taxon>
        <taxon>Cirrhinus</taxon>
    </lineage>
</organism>
<dbReference type="Pfam" id="PF07686">
    <property type="entry name" value="V-set"/>
    <property type="match status" value="1"/>
</dbReference>
<dbReference type="InterPro" id="IPR003599">
    <property type="entry name" value="Ig_sub"/>
</dbReference>
<protein>
    <recommendedName>
        <fullName evidence="3">Ig-like domain-containing protein</fullName>
    </recommendedName>
</protein>
<dbReference type="SUPFAM" id="SSF48726">
    <property type="entry name" value="Immunoglobulin"/>
    <property type="match status" value="1"/>
</dbReference>
<accession>A0ABR3LDR7</accession>
<feature type="domain" description="Ig-like" evidence="3">
    <location>
        <begin position="14"/>
        <end position="111"/>
    </location>
</feature>
<keyword evidence="1" id="KW-0472">Membrane</keyword>
<evidence type="ECO:0000313" key="5">
    <source>
        <dbReference type="Proteomes" id="UP001558613"/>
    </source>
</evidence>
<feature type="chain" id="PRO_5046972187" description="Ig-like domain-containing protein" evidence="2">
    <location>
        <begin position="20"/>
        <end position="223"/>
    </location>
</feature>
<dbReference type="Proteomes" id="UP001558613">
    <property type="component" value="Unassembled WGS sequence"/>
</dbReference>
<name>A0ABR3LDR7_9TELE</name>
<dbReference type="PROSITE" id="PS50835">
    <property type="entry name" value="IG_LIKE"/>
    <property type="match status" value="1"/>
</dbReference>
<evidence type="ECO:0000256" key="2">
    <source>
        <dbReference type="SAM" id="SignalP"/>
    </source>
</evidence>
<gene>
    <name evidence="4" type="ORF">QQF64_018828</name>
</gene>
<evidence type="ECO:0000313" key="4">
    <source>
        <dbReference type="EMBL" id="KAL1251032.1"/>
    </source>
</evidence>
<keyword evidence="2" id="KW-0732">Signal</keyword>
<dbReference type="EMBL" id="JAYMGO010000022">
    <property type="protein sequence ID" value="KAL1251032.1"/>
    <property type="molecule type" value="Genomic_DNA"/>
</dbReference>
<feature type="transmembrane region" description="Helical" evidence="1">
    <location>
        <begin position="148"/>
        <end position="167"/>
    </location>
</feature>
<proteinExistence type="predicted"/>
<keyword evidence="1" id="KW-1133">Transmembrane helix</keyword>
<dbReference type="Gene3D" id="2.60.40.10">
    <property type="entry name" value="Immunoglobulins"/>
    <property type="match status" value="1"/>
</dbReference>
<keyword evidence="5" id="KW-1185">Reference proteome</keyword>